<dbReference type="Gene3D" id="3.30.300.20">
    <property type="match status" value="1"/>
</dbReference>
<dbReference type="RefSeq" id="WP_369269292.1">
    <property type="nucleotide sequence ID" value="NZ_CP163432.1"/>
</dbReference>
<feature type="region of interest" description="Disordered" evidence="1">
    <location>
        <begin position="359"/>
        <end position="384"/>
    </location>
</feature>
<dbReference type="GO" id="GO:0004601">
    <property type="term" value="F:peroxidase activity"/>
    <property type="evidence" value="ECO:0007669"/>
    <property type="project" value="UniProtKB-KW"/>
</dbReference>
<evidence type="ECO:0000256" key="1">
    <source>
        <dbReference type="SAM" id="MobiDB-lite"/>
    </source>
</evidence>
<name>A0AB39MSY0_9ACTN</name>
<accession>A0AB39MSY0</accession>
<dbReference type="PANTHER" id="PTHR35368">
    <property type="entry name" value="HYDROPEROXIDE REDUCTASE"/>
    <property type="match status" value="1"/>
</dbReference>
<protein>
    <submittedName>
        <fullName evidence="2">OsmC family protein</fullName>
        <ecNumber evidence="2">1.11.1.-</ecNumber>
    </submittedName>
</protein>
<dbReference type="SUPFAM" id="SSF82784">
    <property type="entry name" value="OsmC-like"/>
    <property type="match status" value="1"/>
</dbReference>
<dbReference type="EMBL" id="CP163432">
    <property type="protein sequence ID" value="XDQ08844.1"/>
    <property type="molecule type" value="Genomic_DNA"/>
</dbReference>
<dbReference type="EC" id="1.11.1.-" evidence="2"/>
<keyword evidence="2" id="KW-0575">Peroxidase</keyword>
<dbReference type="InterPro" id="IPR003718">
    <property type="entry name" value="OsmC/Ohr_fam"/>
</dbReference>
<evidence type="ECO:0000313" key="2">
    <source>
        <dbReference type="EMBL" id="XDQ08844.1"/>
    </source>
</evidence>
<dbReference type="InterPro" id="IPR052924">
    <property type="entry name" value="OsmC/Ohr_hydroprdx_reductase"/>
</dbReference>
<organism evidence="2">
    <name type="scientific">Streptomyces sp. R11</name>
    <dbReference type="NCBI Taxonomy" id="3238625"/>
    <lineage>
        <taxon>Bacteria</taxon>
        <taxon>Bacillati</taxon>
        <taxon>Actinomycetota</taxon>
        <taxon>Actinomycetes</taxon>
        <taxon>Kitasatosporales</taxon>
        <taxon>Streptomycetaceae</taxon>
        <taxon>Streptomyces</taxon>
    </lineage>
</organism>
<dbReference type="InterPro" id="IPR015946">
    <property type="entry name" value="KH_dom-like_a/b"/>
</dbReference>
<reference evidence="2" key="1">
    <citation type="submission" date="2024-07" db="EMBL/GenBank/DDBJ databases">
        <authorList>
            <person name="Yu S.T."/>
        </authorList>
    </citation>
    <scope>NUCLEOTIDE SEQUENCE</scope>
    <source>
        <strain evidence="2">R11</strain>
    </source>
</reference>
<dbReference type="InterPro" id="IPR036102">
    <property type="entry name" value="OsmC/Ohrsf"/>
</dbReference>
<gene>
    <name evidence="2" type="ORF">AB5J55_03895</name>
</gene>
<dbReference type="PANTHER" id="PTHR35368:SF1">
    <property type="entry name" value="HYDROPEROXIDE REDUCTASE"/>
    <property type="match status" value="1"/>
</dbReference>
<feature type="compositionally biased region" description="Polar residues" evidence="1">
    <location>
        <begin position="370"/>
        <end position="384"/>
    </location>
</feature>
<sequence>MRNGLNIAGVSEMVHEIRQIPAEAVARFAVQTPGGAATPGSVISRTLTARNGTVRMARDFRLGHRLTVTADEPDGAQPTPYESALAALGACVMVTSVNGYTARGVTLGAMSVTVRADLELDSTGRAVAGRPLQNIAWRCDVDCETDPDTARSINRLVTAFSPNHRVFLDAAPLDTVVLVGADGRTTALDAPAPGADSEPAGAARSTAIEATVTWEYGSEGSYVTTVGTPGARPRSGPWGVDQAKQMLGIDRAPNSQEILLAALCAELIPLLPDGSVLRAAGLLDTRGMLNVAREVPSRFHGLSLEAVAQDLSASDLSQALARSVLLATLATPRAVDVELWLAGRQVVSDHSITADAEAVRDELTRKAGQQAEQTNSQKNAGHDG</sequence>
<dbReference type="Pfam" id="PF02566">
    <property type="entry name" value="OsmC"/>
    <property type="match status" value="1"/>
</dbReference>
<keyword evidence="2" id="KW-0560">Oxidoreductase</keyword>
<proteinExistence type="predicted"/>
<dbReference type="AlphaFoldDB" id="A0AB39MSY0"/>